<dbReference type="SUPFAM" id="SSF51735">
    <property type="entry name" value="NAD(P)-binding Rossmann-fold domains"/>
    <property type="match status" value="1"/>
</dbReference>
<name>A0AAJ4S235_9SPHN</name>
<gene>
    <name evidence="3" type="ORF">CA257_13080</name>
</gene>
<evidence type="ECO:0000313" key="3">
    <source>
        <dbReference type="EMBL" id="RSV02118.1"/>
    </source>
</evidence>
<dbReference type="PRINTS" id="PR00080">
    <property type="entry name" value="SDRFAMILY"/>
</dbReference>
<comment type="caution">
    <text evidence="3">The sequence shown here is derived from an EMBL/GenBank/DDBJ whole genome shotgun (WGS) entry which is preliminary data.</text>
</comment>
<dbReference type="Pfam" id="PF13561">
    <property type="entry name" value="adh_short_C2"/>
    <property type="match status" value="1"/>
</dbReference>
<sequence>MEIAMRLDGKRALVTGGSRGIGAAIARRLAREGADVAITYASSAGAAVGVAAEIEALGRRALAIAADNRDAAAVEAAVDQAAAALGGIDILVNNAGIFLAAPADDLSLEDFDATMAVNLRAPFVAVRAVLPNMGEGGRIVAIGSNVALVAPTPGFSVYSTSKAAVTMLHQALARDLAPRGITVNTVHPGSTDTDMNPADGPHAADQIARTALGRFGSADDIASAVAYLASPEARSVTGTALLVDSGANA</sequence>
<dbReference type="EMBL" id="QQWO01000010">
    <property type="protein sequence ID" value="RSV02118.1"/>
    <property type="molecule type" value="Genomic_DNA"/>
</dbReference>
<dbReference type="GO" id="GO:0016491">
    <property type="term" value="F:oxidoreductase activity"/>
    <property type="evidence" value="ECO:0007669"/>
    <property type="project" value="UniProtKB-KW"/>
</dbReference>
<proteinExistence type="inferred from homology"/>
<reference evidence="3 4" key="1">
    <citation type="submission" date="2018-07" db="EMBL/GenBank/DDBJ databases">
        <title>Genomic and Epidemiologic Investigation of an Indolent Hospital Outbreak.</title>
        <authorList>
            <person name="Johnson R.C."/>
            <person name="Deming C."/>
            <person name="Conlan S."/>
            <person name="Zellmer C.J."/>
            <person name="Michelin A.V."/>
            <person name="Lee-Lin S."/>
            <person name="Thomas P.J."/>
            <person name="Park M."/>
            <person name="Weingarten R.A."/>
            <person name="Less J."/>
            <person name="Dekker J.P."/>
            <person name="Frank K.M."/>
            <person name="Musser K.A."/>
            <person name="Mcquiston J.R."/>
            <person name="Henderson D.K."/>
            <person name="Lau A.F."/>
            <person name="Palmore T.N."/>
            <person name="Segre J.A."/>
        </authorList>
    </citation>
    <scope>NUCLEOTIDE SEQUENCE [LARGE SCALE GENOMIC DNA]</scope>
    <source>
        <strain evidence="3 4">SK-NIH.Env10_0317</strain>
    </source>
</reference>
<dbReference type="PANTHER" id="PTHR43639:SF1">
    <property type="entry name" value="SHORT-CHAIN DEHYDROGENASE_REDUCTASE FAMILY PROTEIN"/>
    <property type="match status" value="1"/>
</dbReference>
<dbReference type="Proteomes" id="UP000286681">
    <property type="component" value="Unassembled WGS sequence"/>
</dbReference>
<organism evidence="3 4">
    <name type="scientific">Sphingomonas koreensis</name>
    <dbReference type="NCBI Taxonomy" id="93064"/>
    <lineage>
        <taxon>Bacteria</taxon>
        <taxon>Pseudomonadati</taxon>
        <taxon>Pseudomonadota</taxon>
        <taxon>Alphaproteobacteria</taxon>
        <taxon>Sphingomonadales</taxon>
        <taxon>Sphingomonadaceae</taxon>
        <taxon>Sphingomonas</taxon>
    </lineage>
</organism>
<evidence type="ECO:0000256" key="2">
    <source>
        <dbReference type="ARBA" id="ARBA00023002"/>
    </source>
</evidence>
<dbReference type="Gene3D" id="3.40.50.720">
    <property type="entry name" value="NAD(P)-binding Rossmann-like Domain"/>
    <property type="match status" value="1"/>
</dbReference>
<evidence type="ECO:0000313" key="4">
    <source>
        <dbReference type="Proteomes" id="UP000286681"/>
    </source>
</evidence>
<dbReference type="FunFam" id="3.40.50.720:FF:000084">
    <property type="entry name" value="Short-chain dehydrogenase reductase"/>
    <property type="match status" value="1"/>
</dbReference>
<dbReference type="CDD" id="cd05233">
    <property type="entry name" value="SDR_c"/>
    <property type="match status" value="1"/>
</dbReference>
<dbReference type="InterPro" id="IPR020904">
    <property type="entry name" value="Sc_DH/Rdtase_CS"/>
</dbReference>
<dbReference type="AlphaFoldDB" id="A0AAJ4S235"/>
<keyword evidence="2" id="KW-0560">Oxidoreductase</keyword>
<dbReference type="PANTHER" id="PTHR43639">
    <property type="entry name" value="OXIDOREDUCTASE, SHORT-CHAIN DEHYDROGENASE/REDUCTASE FAMILY (AFU_ORTHOLOGUE AFUA_5G02870)"/>
    <property type="match status" value="1"/>
</dbReference>
<dbReference type="InterPro" id="IPR002347">
    <property type="entry name" value="SDR_fam"/>
</dbReference>
<evidence type="ECO:0000256" key="1">
    <source>
        <dbReference type="ARBA" id="ARBA00006484"/>
    </source>
</evidence>
<dbReference type="InterPro" id="IPR036291">
    <property type="entry name" value="NAD(P)-bd_dom_sf"/>
</dbReference>
<dbReference type="PROSITE" id="PS00061">
    <property type="entry name" value="ADH_SHORT"/>
    <property type="match status" value="1"/>
</dbReference>
<protein>
    <submittedName>
        <fullName evidence="3">SDR family oxidoreductase</fullName>
    </submittedName>
</protein>
<comment type="similarity">
    <text evidence="1">Belongs to the short-chain dehydrogenases/reductases (SDR) family.</text>
</comment>
<accession>A0AAJ4S235</accession>
<dbReference type="PRINTS" id="PR00081">
    <property type="entry name" value="GDHRDH"/>
</dbReference>